<name>A0A644Y195_9ZZZZ</name>
<reference evidence="1" key="1">
    <citation type="submission" date="2019-08" db="EMBL/GenBank/DDBJ databases">
        <authorList>
            <person name="Kucharzyk K."/>
            <person name="Murdoch R.W."/>
            <person name="Higgins S."/>
            <person name="Loffler F."/>
        </authorList>
    </citation>
    <scope>NUCLEOTIDE SEQUENCE</scope>
</reference>
<proteinExistence type="predicted"/>
<organism evidence="1">
    <name type="scientific">bioreactor metagenome</name>
    <dbReference type="NCBI Taxonomy" id="1076179"/>
    <lineage>
        <taxon>unclassified sequences</taxon>
        <taxon>metagenomes</taxon>
        <taxon>ecological metagenomes</taxon>
    </lineage>
</organism>
<gene>
    <name evidence="1" type="ORF">SDC9_66431</name>
</gene>
<accession>A0A644Y195</accession>
<protein>
    <submittedName>
        <fullName evidence="1">Uncharacterized protein</fullName>
    </submittedName>
</protein>
<sequence>MEEVQSMLGRPYELDLVAYPSKFVDNGLLYRTSSFMQLLPTAGEYDAHLMLSDGSDVAVTARVTEEELLIQAKEAMWDWKNVRTKRLGLYAKGSSS</sequence>
<dbReference type="EMBL" id="VSSQ01003290">
    <property type="protein sequence ID" value="MPM20004.1"/>
    <property type="molecule type" value="Genomic_DNA"/>
</dbReference>
<evidence type="ECO:0000313" key="1">
    <source>
        <dbReference type="EMBL" id="MPM20004.1"/>
    </source>
</evidence>
<comment type="caution">
    <text evidence="1">The sequence shown here is derived from an EMBL/GenBank/DDBJ whole genome shotgun (WGS) entry which is preliminary data.</text>
</comment>
<dbReference type="AlphaFoldDB" id="A0A644Y195"/>